<keyword evidence="3" id="KW-1185">Reference proteome</keyword>
<evidence type="ECO:0008006" key="4">
    <source>
        <dbReference type="Google" id="ProtNLM"/>
    </source>
</evidence>
<sequence length="503" mass="60143">MELNEISDITSGFRERMRRLALFDPLYELERKKVKDLKEQPIDMKGLGLLTLLFFFEQKIMRNHKVGTMDVAKFLQKVTESRYYLDGQLYVEISSSIIEIFRPTHGKKRSYSFYNWETLQEDRLEYSLLKANTFDSKTNTQFYTLDEDGLELIFATKEFYSEFQLSINQLMLRKQLEKGEFRGALRQINEMRIDVEALNERMIKLRHEIQRSIVSEETFERYKQLLEDIHARLERENEEFSELRQFVKETKDRLYEKDYHQKEKKTYAYVLEITKQLESVHYEHSRLLEQSIELKNHTLKAAQESLYYTGIDAFNFDQDITARVISSPLPLEAMKGLLHPFLHIHQEQIWSPFTIFAEQNIREDREEKVDYGFIEIGNQNESDYQEYLRKNYGYVMKVSLEAMGEGCKELGEVINYLRQKEDSLLHKRFFYDFWIILHQRSPIISGKIETEEDEQNHSLDDALTQLGDRTLHIYERIDTLKVTDRFSIQNMDIILEEGLVDEL</sequence>
<evidence type="ECO:0000256" key="1">
    <source>
        <dbReference type="SAM" id="Coils"/>
    </source>
</evidence>
<gene>
    <name evidence="2" type="ORF">GCM10008967_29830</name>
</gene>
<evidence type="ECO:0000313" key="2">
    <source>
        <dbReference type="EMBL" id="GAA0337604.1"/>
    </source>
</evidence>
<name>A0ABP3G7C5_9BACI</name>
<evidence type="ECO:0000313" key="3">
    <source>
        <dbReference type="Proteomes" id="UP001500782"/>
    </source>
</evidence>
<reference evidence="3" key="1">
    <citation type="journal article" date="2019" name="Int. J. Syst. Evol. Microbiol.">
        <title>The Global Catalogue of Microorganisms (GCM) 10K type strain sequencing project: providing services to taxonomists for standard genome sequencing and annotation.</title>
        <authorList>
            <consortium name="The Broad Institute Genomics Platform"/>
            <consortium name="The Broad Institute Genome Sequencing Center for Infectious Disease"/>
            <person name="Wu L."/>
            <person name="Ma J."/>
        </authorList>
    </citation>
    <scope>NUCLEOTIDE SEQUENCE [LARGE SCALE GENOMIC DNA]</scope>
    <source>
        <strain evidence="3">JCM 9731</strain>
    </source>
</reference>
<accession>A0ABP3G7C5</accession>
<comment type="caution">
    <text evidence="2">The sequence shown here is derived from an EMBL/GenBank/DDBJ whole genome shotgun (WGS) entry which is preliminary data.</text>
</comment>
<proteinExistence type="predicted"/>
<feature type="coiled-coil region" evidence="1">
    <location>
        <begin position="181"/>
        <end position="253"/>
    </location>
</feature>
<organism evidence="2 3">
    <name type="scientific">Bacillus carboniphilus</name>
    <dbReference type="NCBI Taxonomy" id="86663"/>
    <lineage>
        <taxon>Bacteria</taxon>
        <taxon>Bacillati</taxon>
        <taxon>Bacillota</taxon>
        <taxon>Bacilli</taxon>
        <taxon>Bacillales</taxon>
        <taxon>Bacillaceae</taxon>
        <taxon>Bacillus</taxon>
    </lineage>
</organism>
<dbReference type="RefSeq" id="WP_343800458.1">
    <property type="nucleotide sequence ID" value="NZ_BAAADJ010000052.1"/>
</dbReference>
<dbReference type="EMBL" id="BAAADJ010000052">
    <property type="protein sequence ID" value="GAA0337604.1"/>
    <property type="molecule type" value="Genomic_DNA"/>
</dbReference>
<keyword evidence="1" id="KW-0175">Coiled coil</keyword>
<protein>
    <recommendedName>
        <fullName evidence="4">Replicative DNA helicase</fullName>
    </recommendedName>
</protein>
<dbReference type="Proteomes" id="UP001500782">
    <property type="component" value="Unassembled WGS sequence"/>
</dbReference>